<keyword evidence="3" id="KW-1185">Reference proteome</keyword>
<gene>
    <name evidence="2" type="ORF">L202_03202</name>
</gene>
<dbReference type="RefSeq" id="XP_018995675.1">
    <property type="nucleotide sequence ID" value="XM_019137006.1"/>
</dbReference>
<dbReference type="AlphaFoldDB" id="A0A1E3HXT6"/>
<accession>A0A1E3HXT6</accession>
<evidence type="ECO:0000256" key="1">
    <source>
        <dbReference type="SAM" id="MobiDB-lite"/>
    </source>
</evidence>
<dbReference type="GeneID" id="30154511"/>
<dbReference type="EMBL" id="AWGJ01000004">
    <property type="protein sequence ID" value="ODN81109.1"/>
    <property type="molecule type" value="Genomic_DNA"/>
</dbReference>
<evidence type="ECO:0000313" key="2">
    <source>
        <dbReference type="EMBL" id="ODN81109.1"/>
    </source>
</evidence>
<sequence length="192" mass="20905">MPPEDGMQLSGVSCGGQYQRAEQGGKRHQIAGLPATGCRPPPNAVQITPIPSSLIVVSFPAHILLAANSTLPYSSRTFTGTLRRLMRKSLPHSQSSHVSLSPRDEGLYLSAAKVTIKHIPIPVVNLRWHVAWEETRQGKEEKKGLAGEGVSALRHLMFTPLLRFPDIPTAFEMVTESSPASFQLQPPIDGKI</sequence>
<comment type="caution">
    <text evidence="2">The sequence shown here is derived from an EMBL/GenBank/DDBJ whole genome shotgun (WGS) entry which is preliminary data.</text>
</comment>
<name>A0A1E3HXT6_9TREE</name>
<reference evidence="2 3" key="1">
    <citation type="submission" date="2016-06" db="EMBL/GenBank/DDBJ databases">
        <title>Evolution of pathogenesis and genome organization in the Tremellales.</title>
        <authorList>
            <person name="Cuomo C."/>
            <person name="Litvintseva A."/>
            <person name="Heitman J."/>
            <person name="Chen Y."/>
            <person name="Sun S."/>
            <person name="Springer D."/>
            <person name="Dromer F."/>
            <person name="Young S."/>
            <person name="Zeng Q."/>
            <person name="Chapman S."/>
            <person name="Gujja S."/>
            <person name="Saif S."/>
            <person name="Birren B."/>
        </authorList>
    </citation>
    <scope>NUCLEOTIDE SEQUENCE [LARGE SCALE GENOMIC DNA]</scope>
    <source>
        <strain evidence="2 3">CBS 6039</strain>
    </source>
</reference>
<dbReference type="Proteomes" id="UP000094065">
    <property type="component" value="Unassembled WGS sequence"/>
</dbReference>
<proteinExistence type="predicted"/>
<organism evidence="2 3">
    <name type="scientific">Cryptococcus amylolentus CBS 6039</name>
    <dbReference type="NCBI Taxonomy" id="1295533"/>
    <lineage>
        <taxon>Eukaryota</taxon>
        <taxon>Fungi</taxon>
        <taxon>Dikarya</taxon>
        <taxon>Basidiomycota</taxon>
        <taxon>Agaricomycotina</taxon>
        <taxon>Tremellomycetes</taxon>
        <taxon>Tremellales</taxon>
        <taxon>Cryptococcaceae</taxon>
        <taxon>Cryptococcus</taxon>
    </lineage>
</organism>
<protein>
    <submittedName>
        <fullName evidence="2">Uncharacterized protein</fullName>
    </submittedName>
</protein>
<evidence type="ECO:0000313" key="3">
    <source>
        <dbReference type="Proteomes" id="UP000094065"/>
    </source>
</evidence>
<feature type="region of interest" description="Disordered" evidence="1">
    <location>
        <begin position="1"/>
        <end position="25"/>
    </location>
</feature>